<sequence>MTSAHVYLDVHIDVLWDFKFTDSQYRLALHSQIQVIASCILADLQHPLWKKWYLTSEEALRNEYTLDDEELPPSEEGYTHNGEGCVAKADALSYRVVELPPPCHPTATPSLVMPLLVATPATVAIAKPFKELAFSAPGKKLAGGLIPSPRPSSISSFFLGGPTTCKCRQDQQAISNLPVPTSNACADPLVHQSGATSHTAPSKSKPCKTICKSPTPQAAKVVWTAKKPVFDSSSDSDVPKSLTYPSSPMLPKEPLFFPSDRVTSHASKSSVTPIQVKGKGREVIPLSPIPTSPFLSPPSHIQKGPVSAFKAVASGSKDAGVAIPSATVDHTVYVHAFDPQVSLQYHEPTSCYALECMQLSALPAAPASLLKPTTQGHHTAVYGVHSDIGVHILHIPHQYWPCFNCTISGHAHLCKFLENATLGKEACLCCQTACHSHCSACMNVDDFRKAATLLDPLVQSGDPAISEGLQHADHLENNITILLNRIEERDGVIKGLADRLDAIAACKGGTTIIDQYAEAHELIRSLIVDVGKYSDASGV</sequence>
<reference evidence="1" key="1">
    <citation type="submission" date="2023-06" db="EMBL/GenBank/DDBJ databases">
        <authorList>
            <consortium name="Lawrence Berkeley National Laboratory"/>
            <person name="Ahrendt S."/>
            <person name="Sahu N."/>
            <person name="Indic B."/>
            <person name="Wong-Bajracharya J."/>
            <person name="Merenyi Z."/>
            <person name="Ke H.-M."/>
            <person name="Monk M."/>
            <person name="Kocsube S."/>
            <person name="Drula E."/>
            <person name="Lipzen A."/>
            <person name="Balint B."/>
            <person name="Henrissat B."/>
            <person name="Andreopoulos B."/>
            <person name="Martin F.M."/>
            <person name="Harder C.B."/>
            <person name="Rigling D."/>
            <person name="Ford K.L."/>
            <person name="Foster G.D."/>
            <person name="Pangilinan J."/>
            <person name="Papanicolaou A."/>
            <person name="Barry K."/>
            <person name="LaButti K."/>
            <person name="Viragh M."/>
            <person name="Koriabine M."/>
            <person name="Yan M."/>
            <person name="Riley R."/>
            <person name="Champramary S."/>
            <person name="Plett K.L."/>
            <person name="Tsai I.J."/>
            <person name="Slot J."/>
            <person name="Sipos G."/>
            <person name="Plett J."/>
            <person name="Nagy L.G."/>
            <person name="Grigoriev I.V."/>
        </authorList>
    </citation>
    <scope>NUCLEOTIDE SEQUENCE</scope>
    <source>
        <strain evidence="1">ICMP 16352</strain>
    </source>
</reference>
<proteinExistence type="predicted"/>
<dbReference type="EMBL" id="JAUEPR010000087">
    <property type="protein sequence ID" value="KAK0465852.1"/>
    <property type="molecule type" value="Genomic_DNA"/>
</dbReference>
<evidence type="ECO:0000313" key="1">
    <source>
        <dbReference type="EMBL" id="KAK0465852.1"/>
    </source>
</evidence>
<comment type="caution">
    <text evidence="1">The sequence shown here is derived from an EMBL/GenBank/DDBJ whole genome shotgun (WGS) entry which is preliminary data.</text>
</comment>
<name>A0AA39TP98_9AGAR</name>
<gene>
    <name evidence="1" type="ORF">IW261DRAFT_1574701</name>
</gene>
<organism evidence="1 2">
    <name type="scientific">Armillaria novae-zelandiae</name>
    <dbReference type="NCBI Taxonomy" id="153914"/>
    <lineage>
        <taxon>Eukaryota</taxon>
        <taxon>Fungi</taxon>
        <taxon>Dikarya</taxon>
        <taxon>Basidiomycota</taxon>
        <taxon>Agaricomycotina</taxon>
        <taxon>Agaricomycetes</taxon>
        <taxon>Agaricomycetidae</taxon>
        <taxon>Agaricales</taxon>
        <taxon>Marasmiineae</taxon>
        <taxon>Physalacriaceae</taxon>
        <taxon>Armillaria</taxon>
    </lineage>
</organism>
<keyword evidence="2" id="KW-1185">Reference proteome</keyword>
<evidence type="ECO:0000313" key="2">
    <source>
        <dbReference type="Proteomes" id="UP001175227"/>
    </source>
</evidence>
<protein>
    <submittedName>
        <fullName evidence="1">Uncharacterized protein</fullName>
    </submittedName>
</protein>
<accession>A0AA39TP98</accession>
<dbReference type="Proteomes" id="UP001175227">
    <property type="component" value="Unassembled WGS sequence"/>
</dbReference>
<dbReference type="AlphaFoldDB" id="A0AA39TP98"/>